<reference evidence="2 3" key="1">
    <citation type="journal article" date="2016" name="Sci. Rep.">
        <title>Metabolic traits of an uncultured archaeal lineage -MSBL1- from brine pools of the Red Sea.</title>
        <authorList>
            <person name="Mwirichia R."/>
            <person name="Alam I."/>
            <person name="Rashid M."/>
            <person name="Vinu M."/>
            <person name="Ba-Alawi W."/>
            <person name="Anthony Kamau A."/>
            <person name="Kamanda Ngugi D."/>
            <person name="Goker M."/>
            <person name="Klenk H.P."/>
            <person name="Bajic V."/>
            <person name="Stingl U."/>
        </authorList>
    </citation>
    <scope>NUCLEOTIDE SEQUENCE [LARGE SCALE GENOMIC DNA]</scope>
    <source>
        <strain evidence="2">SCGC-AAA259E22</strain>
    </source>
</reference>
<comment type="caution">
    <text evidence="2">The sequence shown here is derived from an EMBL/GenBank/DDBJ whole genome shotgun (WGS) entry which is preliminary data.</text>
</comment>
<dbReference type="Proteomes" id="UP000070657">
    <property type="component" value="Unassembled WGS sequence"/>
</dbReference>
<protein>
    <recommendedName>
        <fullName evidence="1">Methyltransferase type 11 domain-containing protein</fullName>
    </recommendedName>
</protein>
<dbReference type="Pfam" id="PF08241">
    <property type="entry name" value="Methyltransf_11"/>
    <property type="match status" value="1"/>
</dbReference>
<sequence>MWMSYWHQINEVFKTGGKKLLVVGIGNKTVPNYLKTVSEYLEHRKFEVTTADIDENLNPDFICDVSELSECFDSESFDTILCAEVLEHLPFEKFERSLEELYKVSGKWVVLSLPYAGYGFRLSLELPNCGKKDFTLKIPQREKHIYDGWHRWEIGKKGYSREKVTEIIKKNYQIVRNYSPPENMNQLFFVLKKRNKKNLKPKDKKGTDSENNT</sequence>
<keyword evidence="3" id="KW-1185">Reference proteome</keyword>
<dbReference type="SUPFAM" id="SSF53335">
    <property type="entry name" value="S-adenosyl-L-methionine-dependent methyltransferases"/>
    <property type="match status" value="1"/>
</dbReference>
<accession>A0A133UFT8</accession>
<name>A0A133UFT8_9EURY</name>
<evidence type="ECO:0000313" key="3">
    <source>
        <dbReference type="Proteomes" id="UP000070657"/>
    </source>
</evidence>
<dbReference type="InterPro" id="IPR013216">
    <property type="entry name" value="Methyltransf_11"/>
</dbReference>
<organism evidence="2 3">
    <name type="scientific">candidate division MSBL1 archaeon SCGC-AAA259E22</name>
    <dbReference type="NCBI Taxonomy" id="1698265"/>
    <lineage>
        <taxon>Archaea</taxon>
        <taxon>Methanobacteriati</taxon>
        <taxon>Methanobacteriota</taxon>
        <taxon>candidate division MSBL1</taxon>
    </lineage>
</organism>
<feature type="domain" description="Methyltransferase type 11" evidence="1">
    <location>
        <begin position="46"/>
        <end position="104"/>
    </location>
</feature>
<dbReference type="GO" id="GO:0008757">
    <property type="term" value="F:S-adenosylmethionine-dependent methyltransferase activity"/>
    <property type="evidence" value="ECO:0007669"/>
    <property type="project" value="InterPro"/>
</dbReference>
<dbReference type="Gene3D" id="3.40.50.150">
    <property type="entry name" value="Vaccinia Virus protein VP39"/>
    <property type="match status" value="1"/>
</dbReference>
<evidence type="ECO:0000313" key="2">
    <source>
        <dbReference type="EMBL" id="KXA92986.1"/>
    </source>
</evidence>
<evidence type="ECO:0000259" key="1">
    <source>
        <dbReference type="Pfam" id="PF08241"/>
    </source>
</evidence>
<dbReference type="InterPro" id="IPR029063">
    <property type="entry name" value="SAM-dependent_MTases_sf"/>
</dbReference>
<proteinExistence type="predicted"/>
<gene>
    <name evidence="2" type="ORF">AKJ66_03035</name>
</gene>
<dbReference type="EMBL" id="LHXP01000034">
    <property type="protein sequence ID" value="KXA92986.1"/>
    <property type="molecule type" value="Genomic_DNA"/>
</dbReference>
<dbReference type="AlphaFoldDB" id="A0A133UFT8"/>